<keyword evidence="3" id="KW-1185">Reference proteome</keyword>
<proteinExistence type="predicted"/>
<name>A0ABQ4FED9_9ACTN</name>
<organism evidence="2 3">
    <name type="scientific">Microbispora amethystogenes</name>
    <dbReference type="NCBI Taxonomy" id="1427754"/>
    <lineage>
        <taxon>Bacteria</taxon>
        <taxon>Bacillati</taxon>
        <taxon>Actinomycetota</taxon>
        <taxon>Actinomycetes</taxon>
        <taxon>Streptosporangiales</taxon>
        <taxon>Streptosporangiaceae</taxon>
        <taxon>Microbispora</taxon>
    </lineage>
</organism>
<sequence>MHMFAAKTARRALALGSALVTTGVLALVAAPQPAMASGITVQVTVDCLNVNFFGDTSDWYATDLRFGGVSVPYSSATAIPATHSWQFTQTVPSGTTAVGAGGICSGGHQYDFFGSTGYASIPAGTTTVIGTWACTTAPVYPGPWQTNCYVQSVSFS</sequence>
<comment type="caution">
    <text evidence="2">The sequence shown here is derived from an EMBL/GenBank/DDBJ whole genome shotgun (WGS) entry which is preliminary data.</text>
</comment>
<reference evidence="2 3" key="1">
    <citation type="submission" date="2021-01" db="EMBL/GenBank/DDBJ databases">
        <title>Whole genome shotgun sequence of Microbispora amethystogenes NBRC 101907.</title>
        <authorList>
            <person name="Komaki H."/>
            <person name="Tamura T."/>
        </authorList>
    </citation>
    <scope>NUCLEOTIDE SEQUENCE [LARGE SCALE GENOMIC DNA]</scope>
    <source>
        <strain evidence="2 3">NBRC 101907</strain>
    </source>
</reference>
<dbReference type="EMBL" id="BOOB01000021">
    <property type="protein sequence ID" value="GIH33158.1"/>
    <property type="molecule type" value="Genomic_DNA"/>
</dbReference>
<feature type="signal peptide" evidence="1">
    <location>
        <begin position="1"/>
        <end position="36"/>
    </location>
</feature>
<protein>
    <recommendedName>
        <fullName evidence="4">Secreted protein</fullName>
    </recommendedName>
</protein>
<dbReference type="Proteomes" id="UP000651728">
    <property type="component" value="Unassembled WGS sequence"/>
</dbReference>
<evidence type="ECO:0000256" key="1">
    <source>
        <dbReference type="SAM" id="SignalP"/>
    </source>
</evidence>
<accession>A0ABQ4FED9</accession>
<feature type="chain" id="PRO_5045400678" description="Secreted protein" evidence="1">
    <location>
        <begin position="37"/>
        <end position="156"/>
    </location>
</feature>
<evidence type="ECO:0000313" key="3">
    <source>
        <dbReference type="Proteomes" id="UP000651728"/>
    </source>
</evidence>
<evidence type="ECO:0000313" key="2">
    <source>
        <dbReference type="EMBL" id="GIH33158.1"/>
    </source>
</evidence>
<gene>
    <name evidence="2" type="ORF">Mam01_33220</name>
</gene>
<evidence type="ECO:0008006" key="4">
    <source>
        <dbReference type="Google" id="ProtNLM"/>
    </source>
</evidence>
<keyword evidence="1" id="KW-0732">Signal</keyword>